<feature type="transmembrane region" description="Helical" evidence="1">
    <location>
        <begin position="425"/>
        <end position="443"/>
    </location>
</feature>
<keyword evidence="3" id="KW-1185">Reference proteome</keyword>
<evidence type="ECO:0000313" key="2">
    <source>
        <dbReference type="EMBL" id="TRO81740.1"/>
    </source>
</evidence>
<proteinExistence type="predicted"/>
<evidence type="ECO:0000256" key="1">
    <source>
        <dbReference type="SAM" id="Phobius"/>
    </source>
</evidence>
<gene>
    <name evidence="2" type="ORF">FL622_08005</name>
</gene>
<dbReference type="Pfam" id="PF13163">
    <property type="entry name" value="DUF3999"/>
    <property type="match status" value="1"/>
</dbReference>
<keyword evidence="1" id="KW-1133">Transmembrane helix</keyword>
<reference evidence="2 3" key="1">
    <citation type="submission" date="2019-07" db="EMBL/GenBank/DDBJ databases">
        <title>Insights of Desulfuromonas acetexigens electromicrobiology.</title>
        <authorList>
            <person name="Katuri K."/>
            <person name="Sapireddy V."/>
            <person name="Shaw D.R."/>
            <person name="Saikaly P."/>
        </authorList>
    </citation>
    <scope>NUCLEOTIDE SEQUENCE [LARGE SCALE GENOMIC DNA]</scope>
    <source>
        <strain evidence="2 3">2873</strain>
    </source>
</reference>
<sequence>MKPLLIAVLLCFVVGAPAYGRSLPEDFAYGLPLTPSGATPFAEVELPLAVYHTLTRADLGDLRVFNSAGEEVPHLLRGPEAVVTETPGAARAVPFFPLRAADDADEALAVRVAEAPGDWRVEIQTRSQAEPTTKVPVSGYLLDLGGLDFSVAQVELDWEDGGDFFGEVEVATSDQLKDWRPLTRVVLARLDYQGRRLEHRRIDLPTAPGRYLRLRWSGSAPLLEPARVVASARPSHATLPEIRQWLPVTATPLAETPGLSRVDLGGRLPVAALRVTFAEANNLARLRLSSGANPEGPGRHRAEALVYRLRFGERELVSAELPLTASRDRYWFLRSDDGLAGARLEFGWRPDRLCFLVRGTGPFLLAYGNANLNSPPTAGAELLHSAEIAGAGVPAPERLVPGDVVTLGGPERLLPRRSSPSWRTLTLWGVLGLGVVLVGVLAWRLQRQLREAPTDSSSSE</sequence>
<name>A0A550JET4_9BACT</name>
<dbReference type="AlphaFoldDB" id="A0A550JET4"/>
<evidence type="ECO:0000313" key="3">
    <source>
        <dbReference type="Proteomes" id="UP000317155"/>
    </source>
</evidence>
<protein>
    <submittedName>
        <fullName evidence="2">DUF3999 domain-containing protein</fullName>
    </submittedName>
</protein>
<comment type="caution">
    <text evidence="2">The sequence shown here is derived from an EMBL/GenBank/DDBJ whole genome shotgun (WGS) entry which is preliminary data.</text>
</comment>
<accession>A0A550JET4</accession>
<keyword evidence="1" id="KW-0472">Membrane</keyword>
<dbReference type="OrthoDB" id="5405606at2"/>
<dbReference type="EMBL" id="VJVV01000005">
    <property type="protein sequence ID" value="TRO81740.1"/>
    <property type="molecule type" value="Genomic_DNA"/>
</dbReference>
<organism evidence="2 3">
    <name type="scientific">Trichloromonas acetexigens</name>
    <dbReference type="NCBI Taxonomy" id="38815"/>
    <lineage>
        <taxon>Bacteria</taxon>
        <taxon>Pseudomonadati</taxon>
        <taxon>Thermodesulfobacteriota</taxon>
        <taxon>Desulfuromonadia</taxon>
        <taxon>Desulfuromonadales</taxon>
        <taxon>Trichloromonadaceae</taxon>
        <taxon>Trichloromonas</taxon>
    </lineage>
</organism>
<dbReference type="RefSeq" id="WP_092057567.1">
    <property type="nucleotide sequence ID" value="NZ_FOJJ01000037.1"/>
</dbReference>
<dbReference type="InterPro" id="IPR025060">
    <property type="entry name" value="DUF3999"/>
</dbReference>
<keyword evidence="1" id="KW-0812">Transmembrane</keyword>
<dbReference type="Proteomes" id="UP000317155">
    <property type="component" value="Unassembled WGS sequence"/>
</dbReference>